<feature type="disulfide bond" evidence="4">
    <location>
        <begin position="123"/>
        <end position="127"/>
    </location>
</feature>
<evidence type="ECO:0000259" key="7">
    <source>
        <dbReference type="PROSITE" id="PS51910"/>
    </source>
</evidence>
<name>A0ABR0SDU6_9HYPO</name>
<dbReference type="SMART" id="SM00636">
    <property type="entry name" value="Glyco_18"/>
    <property type="match status" value="1"/>
</dbReference>
<keyword evidence="9" id="KW-1185">Reference proteome</keyword>
<evidence type="ECO:0000256" key="1">
    <source>
        <dbReference type="ARBA" id="ARBA00008682"/>
    </source>
</evidence>
<gene>
    <name evidence="8" type="ORF">PT974_08233</name>
</gene>
<dbReference type="PANTHER" id="PTHR11177:SF333">
    <property type="entry name" value="CHITINASE"/>
    <property type="match status" value="1"/>
</dbReference>
<organism evidence="8 9">
    <name type="scientific">Cladobotryum mycophilum</name>
    <dbReference type="NCBI Taxonomy" id="491253"/>
    <lineage>
        <taxon>Eukaryota</taxon>
        <taxon>Fungi</taxon>
        <taxon>Dikarya</taxon>
        <taxon>Ascomycota</taxon>
        <taxon>Pezizomycotina</taxon>
        <taxon>Sordariomycetes</taxon>
        <taxon>Hypocreomycetidae</taxon>
        <taxon>Hypocreales</taxon>
        <taxon>Hypocreaceae</taxon>
        <taxon>Cladobotryum</taxon>
    </lineage>
</organism>
<sequence>MKQRSGGWNAFLAFGCIVLIIPLLWSLSLLDISRFNLFNVQEQIHRQEPSSNFDKHDSQLARRSSNKSPVQQNPAMLGIVPAKSPPPPGAELCDVGKPCPDESCCGISGTCGYGPEFCGSGNCTSNCDATAMCGIYSANGNASCGMNLCCSSAGWCGTTSNYCINADPGSSTLPCQKGYGLCEIVPAPVCATSKDTTAGRQIGYYQAANVYSRLCNRISPSQIVTTGYTHLYFAFASIDPHTFQVTPTESEDVKLYTEFTALQGHGLETWIAIGGFDFSDNDTATHSTWSVMTSTKENRAAFISSTITFMGKYKFQGVDLDWEYPGASDRGGGPKDTQNFVLLVQEMHAAFKGQYGLSLTLAPDYWYLRNFDAIAMQPYVSWFGFMAYDLHGYWDGSNPNLGPIVRSQTDIRSIANDTAPLWFDGLDPGKINFGLALYGRGYTLAEPNCKALGCPFSGPSKPGQCTDTAGVLSLLEIEQVIAEYNLKPTLLEESMIMQITWLDQWIGYDNEETFALKKAWANGQCFGGTMYWSVDFNSGVGSGNNPNKTVTTDGSCGLQHNNTICGDWPAGNCCSASGYCGKTPAHCGNGCQSGDCITGGQSTDGTCGAQWNNAFCGNFTAGSCCSEAGYCGSGEAYCSLGKCQSGPCGNGSGIIYPPPSIWSSPEPAIGCYPPCTVVLPPLLLPTPVTVKWPPITTSLWSLSGTVTTIITTIVTIPVFTTDTISFWYFTVGTNDGLTGTIEPQQSVVPPAFTLTLSSGQASMSPTEGKSTSDGTPLLTTGWASPSCFPFPQQTGTQATTTTSIIGGGGGGGGGTTSTPTSTGLITSSKSLSFSQTSPDSHDSGCKTHCGVIDCRFGCGGGCGLFGCGGGCGLFGCGGGCGLFGCTGIGGGGGGGGGGGPGKCSTCTEPKTSTSSCETKTSTSYWVSCLSSSCTTTKTEVITGCTVTGSATTTTGNSCPLPTYDASLEDMGDPLPAGVSFTSTTTSIPESVVFHGSTYTVSDGSIVVGGSAVSVVAVTAKTVVTIDGAAATVFPGLTGVVPMYNNLTALGFRPSTTTKEMPTTATTIITTSTSRPSPTSSSSPPPPPKPSNYVLFNLEEDMIGHAQPIYQHFWVTFDWTVGDKPVNLCGTNPTSTTQTTTTANNPDYPDGKIGSFTAHGVKGCVYSGGSHTTIGKMTCPGVTGIMCRKSPQYNQKFCQQYGTTVVPVLECYW</sequence>
<dbReference type="Gene3D" id="3.20.20.80">
    <property type="entry name" value="Glycosidases"/>
    <property type="match status" value="1"/>
</dbReference>
<evidence type="ECO:0000259" key="6">
    <source>
        <dbReference type="PROSITE" id="PS50941"/>
    </source>
</evidence>
<dbReference type="SUPFAM" id="SSF57016">
    <property type="entry name" value="Plant lectins/antimicrobial peptides"/>
    <property type="match status" value="3"/>
</dbReference>
<feature type="disulfide bond" evidence="4">
    <location>
        <begin position="624"/>
        <end position="638"/>
    </location>
</feature>
<feature type="compositionally biased region" description="Basic and acidic residues" evidence="5">
    <location>
        <begin position="48"/>
        <end position="60"/>
    </location>
</feature>
<accession>A0ABR0SDU6</accession>
<proteinExistence type="inferred from homology"/>
<dbReference type="InterPro" id="IPR018371">
    <property type="entry name" value="Chitin-binding_1_CS"/>
</dbReference>
<dbReference type="InterPro" id="IPR001223">
    <property type="entry name" value="Glyco_hydro18_cat"/>
</dbReference>
<feature type="compositionally biased region" description="Low complexity" evidence="5">
    <location>
        <begin position="1067"/>
        <end position="1081"/>
    </location>
</feature>
<dbReference type="InterPro" id="IPR029070">
    <property type="entry name" value="Chitinase_insertion_sf"/>
</dbReference>
<dbReference type="Pfam" id="PF00704">
    <property type="entry name" value="Glyco_hydro_18"/>
    <property type="match status" value="1"/>
</dbReference>
<keyword evidence="3 4" id="KW-0147">Chitin-binding</keyword>
<dbReference type="CDD" id="cd00035">
    <property type="entry name" value="ChtBD1"/>
    <property type="match status" value="2"/>
</dbReference>
<keyword evidence="4" id="KW-1015">Disulfide bond</keyword>
<feature type="compositionally biased region" description="Low complexity" evidence="5">
    <location>
        <begin position="794"/>
        <end position="804"/>
    </location>
</feature>
<feature type="region of interest" description="Disordered" evidence="5">
    <location>
        <begin position="1067"/>
        <end position="1091"/>
    </location>
</feature>
<dbReference type="InterPro" id="IPR036861">
    <property type="entry name" value="Endochitinase-like_sf"/>
</dbReference>
<evidence type="ECO:0000256" key="4">
    <source>
        <dbReference type="PROSITE-ProRule" id="PRU00261"/>
    </source>
</evidence>
<evidence type="ECO:0000313" key="9">
    <source>
        <dbReference type="Proteomes" id="UP001338125"/>
    </source>
</evidence>
<dbReference type="InterPro" id="IPR050314">
    <property type="entry name" value="Glycosyl_Hydrlase_18"/>
</dbReference>
<dbReference type="SUPFAM" id="SSF54556">
    <property type="entry name" value="Chitinase insertion domain"/>
    <property type="match status" value="1"/>
</dbReference>
<feature type="domain" description="Chitin-binding type-1" evidence="6">
    <location>
        <begin position="130"/>
        <end position="184"/>
    </location>
</feature>
<dbReference type="SMART" id="SM00270">
    <property type="entry name" value="ChtBD1"/>
    <property type="match status" value="4"/>
</dbReference>
<evidence type="ECO:0000256" key="3">
    <source>
        <dbReference type="ARBA" id="ARBA00022669"/>
    </source>
</evidence>
<dbReference type="PROSITE" id="PS00026">
    <property type="entry name" value="CHIT_BIND_I_1"/>
    <property type="match status" value="1"/>
</dbReference>
<comment type="similarity">
    <text evidence="1">Belongs to the glycosyl hydrolase 18 family. Chitinase class V subfamily.</text>
</comment>
<feature type="domain" description="Chitin-binding type-1" evidence="6">
    <location>
        <begin position="553"/>
        <end position="598"/>
    </location>
</feature>
<comment type="caution">
    <text evidence="4">Lacks conserved residue(s) required for the propagation of feature annotation.</text>
</comment>
<evidence type="ECO:0000313" key="8">
    <source>
        <dbReference type="EMBL" id="KAK5989970.1"/>
    </source>
</evidence>
<dbReference type="EC" id="3.2.1.14" evidence="2"/>
<feature type="region of interest" description="Disordered" evidence="5">
    <location>
        <begin position="48"/>
        <end position="72"/>
    </location>
</feature>
<feature type="compositionally biased region" description="Gly residues" evidence="5">
    <location>
        <begin position="805"/>
        <end position="815"/>
    </location>
</feature>
<dbReference type="SUPFAM" id="SSF51445">
    <property type="entry name" value="(Trans)glycosidases"/>
    <property type="match status" value="1"/>
</dbReference>
<feature type="domain" description="Chitin-binding type-1" evidence="6">
    <location>
        <begin position="604"/>
        <end position="650"/>
    </location>
</feature>
<protein>
    <recommendedName>
        <fullName evidence="2">chitinase</fullName>
        <ecNumber evidence="2">3.2.1.14</ecNumber>
    </recommendedName>
</protein>
<dbReference type="Proteomes" id="UP001338125">
    <property type="component" value="Unassembled WGS sequence"/>
</dbReference>
<dbReference type="EMBL" id="JAVFKD010000014">
    <property type="protein sequence ID" value="KAK5989970.1"/>
    <property type="molecule type" value="Genomic_DNA"/>
</dbReference>
<feature type="domain" description="GH18" evidence="7">
    <location>
        <begin position="199"/>
        <end position="547"/>
    </location>
</feature>
<dbReference type="InterPro" id="IPR011583">
    <property type="entry name" value="Chitinase_II/V-like_cat"/>
</dbReference>
<dbReference type="Gene3D" id="3.10.50.10">
    <property type="match status" value="1"/>
</dbReference>
<evidence type="ECO:0000256" key="5">
    <source>
        <dbReference type="SAM" id="MobiDB-lite"/>
    </source>
</evidence>
<feature type="disulfide bond" evidence="4">
    <location>
        <begin position="144"/>
        <end position="156"/>
    </location>
</feature>
<feature type="compositionally biased region" description="Polar residues" evidence="5">
    <location>
        <begin position="61"/>
        <end position="72"/>
    </location>
</feature>
<feature type="domain" description="Chitin-binding type-1" evidence="6">
    <location>
        <begin position="90"/>
        <end position="129"/>
    </location>
</feature>
<dbReference type="PROSITE" id="PS51910">
    <property type="entry name" value="GH18_2"/>
    <property type="match status" value="1"/>
</dbReference>
<dbReference type="InterPro" id="IPR001002">
    <property type="entry name" value="Chitin-bd_1"/>
</dbReference>
<dbReference type="InterPro" id="IPR017853">
    <property type="entry name" value="GH"/>
</dbReference>
<feature type="disulfide bond" evidence="4">
    <location>
        <begin position="149"/>
        <end position="163"/>
    </location>
</feature>
<dbReference type="PANTHER" id="PTHR11177">
    <property type="entry name" value="CHITINASE"/>
    <property type="match status" value="1"/>
</dbReference>
<comment type="caution">
    <text evidence="8">The sequence shown here is derived from an EMBL/GenBank/DDBJ whole genome shotgun (WGS) entry which is preliminary data.</text>
</comment>
<dbReference type="Gene3D" id="3.30.60.10">
    <property type="entry name" value="Endochitinase-like"/>
    <property type="match status" value="4"/>
</dbReference>
<dbReference type="PROSITE" id="PS50941">
    <property type="entry name" value="CHIT_BIND_I_2"/>
    <property type="match status" value="4"/>
</dbReference>
<feature type="region of interest" description="Disordered" evidence="5">
    <location>
        <begin position="793"/>
        <end position="821"/>
    </location>
</feature>
<feature type="disulfide bond" evidence="4">
    <location>
        <begin position="573"/>
        <end position="587"/>
    </location>
</feature>
<evidence type="ECO:0000256" key="2">
    <source>
        <dbReference type="ARBA" id="ARBA00012729"/>
    </source>
</evidence>
<reference evidence="8 9" key="1">
    <citation type="submission" date="2024-01" db="EMBL/GenBank/DDBJ databases">
        <title>Complete genome of Cladobotryum mycophilum ATHUM6906.</title>
        <authorList>
            <person name="Christinaki A.C."/>
            <person name="Myridakis A.I."/>
            <person name="Kouvelis V.N."/>
        </authorList>
    </citation>
    <scope>NUCLEOTIDE SEQUENCE [LARGE SCALE GENOMIC DNA]</scope>
    <source>
        <strain evidence="8 9">ATHUM6906</strain>
    </source>
</reference>
<feature type="disulfide bond" evidence="4">
    <location>
        <begin position="99"/>
        <end position="111"/>
    </location>
</feature>
<feature type="disulfide bond" evidence="4">
    <location>
        <begin position="104"/>
        <end position="118"/>
    </location>
</feature>
<dbReference type="CDD" id="cd11618">
    <property type="entry name" value="ChtBD1_1"/>
    <property type="match status" value="1"/>
</dbReference>
<dbReference type="Pfam" id="PF00187">
    <property type="entry name" value="Chitin_bind_1"/>
    <property type="match status" value="2"/>
</dbReference>
<dbReference type="PROSITE" id="PS51257">
    <property type="entry name" value="PROKAR_LIPOPROTEIN"/>
    <property type="match status" value="1"/>
</dbReference>